<protein>
    <recommendedName>
        <fullName evidence="1">UPF0223 protein A0131_08455</fullName>
    </recommendedName>
</protein>
<dbReference type="HAMAP" id="MF_01041">
    <property type="entry name" value="UPF0223"/>
    <property type="match status" value="1"/>
</dbReference>
<comment type="caution">
    <text evidence="2">The sequence shown here is derived from an EMBL/GenBank/DDBJ whole genome shotgun (WGS) entry which is preliminary data.</text>
</comment>
<dbReference type="RefSeq" id="WP_061854965.1">
    <property type="nucleotide sequence ID" value="NZ_JAIEWX010000001.1"/>
</dbReference>
<sequence length="92" mass="11036">MEYHYPIDLDWTNDEMVTVVTFFNAIESFYEQQVERDYLLEQYRKFKSIVSGKAEEKQIFKEFEKGSGYNSFKAVKYAQENPDKKNISINQK</sequence>
<dbReference type="PIRSF" id="PIRSF037260">
    <property type="entry name" value="UPF0223"/>
    <property type="match status" value="1"/>
</dbReference>
<dbReference type="Pfam" id="PF05256">
    <property type="entry name" value="UPF0223"/>
    <property type="match status" value="1"/>
</dbReference>
<dbReference type="SUPFAM" id="SSF158504">
    <property type="entry name" value="BH2638-like"/>
    <property type="match status" value="1"/>
</dbReference>
<dbReference type="Gene3D" id="1.10.220.80">
    <property type="entry name" value="BH2638-like"/>
    <property type="match status" value="1"/>
</dbReference>
<evidence type="ECO:0000313" key="2">
    <source>
        <dbReference type="EMBL" id="KYH14806.1"/>
    </source>
</evidence>
<comment type="similarity">
    <text evidence="1">Belongs to the UPF0223 family.</text>
</comment>
<dbReference type="InterPro" id="IPR023324">
    <property type="entry name" value="BH2638-like_sf"/>
</dbReference>
<evidence type="ECO:0000256" key="1">
    <source>
        <dbReference type="HAMAP-Rule" id="MF_01041"/>
    </source>
</evidence>
<dbReference type="AlphaFoldDB" id="A0A151A624"/>
<dbReference type="NCBIfam" id="NF003353">
    <property type="entry name" value="PRK04387.1"/>
    <property type="match status" value="1"/>
</dbReference>
<proteinExistence type="inferred from homology"/>
<organism evidence="2 3">
    <name type="scientific">Staphylococcus kloosii</name>
    <dbReference type="NCBI Taxonomy" id="29384"/>
    <lineage>
        <taxon>Bacteria</taxon>
        <taxon>Bacillati</taxon>
        <taxon>Bacillota</taxon>
        <taxon>Bacilli</taxon>
        <taxon>Bacillales</taxon>
        <taxon>Staphylococcaceae</taxon>
        <taxon>Staphylococcus</taxon>
    </lineage>
</organism>
<dbReference type="Proteomes" id="UP000075418">
    <property type="component" value="Unassembled WGS sequence"/>
</dbReference>
<dbReference type="EMBL" id="LUGM01000002">
    <property type="protein sequence ID" value="KYH14806.1"/>
    <property type="molecule type" value="Genomic_DNA"/>
</dbReference>
<evidence type="ECO:0000313" key="3">
    <source>
        <dbReference type="Proteomes" id="UP000075418"/>
    </source>
</evidence>
<dbReference type="InterPro" id="IPR007920">
    <property type="entry name" value="UPF0223"/>
</dbReference>
<name>A0A151A624_9STAP</name>
<gene>
    <name evidence="2" type="ORF">A0131_08455</name>
</gene>
<accession>A0A151A624</accession>
<reference evidence="2 3" key="1">
    <citation type="submission" date="2016-02" db="EMBL/GenBank/DDBJ databases">
        <title>Draft genome sequence of hydrocarbon degrading Staphylococcus saprophyticus Strain CNV2, isolated from crude-oil contaminated soil from Noonmati Oil Refinery, Guwahati, Assam, India.</title>
        <authorList>
            <person name="Mukherjee A."/>
            <person name="Chettri B."/>
            <person name="Langpoklakpam J."/>
            <person name="Singh A.K."/>
            <person name="Chattopadhyay D.J."/>
        </authorList>
    </citation>
    <scope>NUCLEOTIDE SEQUENCE [LARGE SCALE GENOMIC DNA]</scope>
    <source>
        <strain evidence="2 3">CNV2</strain>
    </source>
</reference>